<feature type="compositionally biased region" description="Polar residues" evidence="6">
    <location>
        <begin position="1"/>
        <end position="10"/>
    </location>
</feature>
<dbReference type="InterPro" id="IPR011990">
    <property type="entry name" value="TPR-like_helical_dom_sf"/>
</dbReference>
<comment type="similarity">
    <text evidence="3">Belongs to the TTC4 family.</text>
</comment>
<proteinExistence type="inferred from homology"/>
<dbReference type="GO" id="GO:0030544">
    <property type="term" value="F:Hsp70 protein binding"/>
    <property type="evidence" value="ECO:0007669"/>
    <property type="project" value="TreeGrafter"/>
</dbReference>
<dbReference type="PANTHER" id="PTHR46035:SF1">
    <property type="entry name" value="TETRATRICOPEPTIDE REPEAT PROTEIN 4"/>
    <property type="match status" value="1"/>
</dbReference>
<evidence type="ECO:0000256" key="1">
    <source>
        <dbReference type="ARBA" id="ARBA00022737"/>
    </source>
</evidence>
<dbReference type="GO" id="GO:0005829">
    <property type="term" value="C:cytosol"/>
    <property type="evidence" value="ECO:0007669"/>
    <property type="project" value="TreeGrafter"/>
</dbReference>
<dbReference type="Pfam" id="PF18972">
    <property type="entry name" value="Wheel"/>
    <property type="match status" value="1"/>
</dbReference>
<dbReference type="AlphaFoldDB" id="A0A642UIV1"/>
<dbReference type="SUPFAM" id="SSF48452">
    <property type="entry name" value="TPR-like"/>
    <property type="match status" value="1"/>
</dbReference>
<dbReference type="EMBL" id="SWFT01000120">
    <property type="protein sequence ID" value="KAA8899872.1"/>
    <property type="molecule type" value="Genomic_DNA"/>
</dbReference>
<evidence type="ECO:0000256" key="3">
    <source>
        <dbReference type="ARBA" id="ARBA00023602"/>
    </source>
</evidence>
<gene>
    <name evidence="8" type="ORF">DIURU_004129</name>
</gene>
<dbReference type="PROSITE" id="PS50005">
    <property type="entry name" value="TPR"/>
    <property type="match status" value="1"/>
</dbReference>
<evidence type="ECO:0000256" key="4">
    <source>
        <dbReference type="PROSITE-ProRule" id="PRU00339"/>
    </source>
</evidence>
<evidence type="ECO:0000256" key="5">
    <source>
        <dbReference type="SAM" id="Coils"/>
    </source>
</evidence>
<evidence type="ECO:0000313" key="8">
    <source>
        <dbReference type="EMBL" id="KAA8899872.1"/>
    </source>
</evidence>
<organism evidence="8 9">
    <name type="scientific">Diutina rugosa</name>
    <name type="common">Yeast</name>
    <name type="synonym">Candida rugosa</name>
    <dbReference type="NCBI Taxonomy" id="5481"/>
    <lineage>
        <taxon>Eukaryota</taxon>
        <taxon>Fungi</taxon>
        <taxon>Dikarya</taxon>
        <taxon>Ascomycota</taxon>
        <taxon>Saccharomycotina</taxon>
        <taxon>Pichiomycetes</taxon>
        <taxon>Debaryomycetaceae</taxon>
        <taxon>Diutina</taxon>
    </lineage>
</organism>
<dbReference type="InterPro" id="IPR019734">
    <property type="entry name" value="TPR_rpt"/>
</dbReference>
<sequence>MSMTNYTASPRSGAMAMASQSEPKIVELPPDTDTNAPDDAKIDELVSQWEKLRYVPKAGEPELPPQLSQFTEKSTDEVMKELNRLPFFMTELDETDGDKGENAELEALRQLAYDGEPDEVATNFKNQGNDCYKAKDYKNAIAYYTKGLEVECDVPAINVALLINRAACNLELKNYRRCINDCKQALLLDDKNIKACFRAGKAFFKVERYEEALQIVDYGLSIDAENASLKQLKKEITDKQQQIAAAKERKEREQKLAEMKRSILANSIKMRHIEIVRTRDVPEMLEDAKIRLEDDKDYQSQLIFPAMVLYPTIDEFDYIAEIGELTTPLEILEMLLNRPREWFEDPKHKNFTVKKLQVFMETMTGGLVKVGKKIAVNEALMNESPKAPLFDNALRLYVVPSDDVDSWIGSWNKQQALSKRKN</sequence>
<dbReference type="RefSeq" id="XP_034011150.1">
    <property type="nucleotide sequence ID" value="XM_034156968.1"/>
</dbReference>
<dbReference type="OMA" id="WRAAQCA"/>
<keyword evidence="9" id="KW-1185">Reference proteome</keyword>
<dbReference type="GO" id="GO:0051879">
    <property type="term" value="F:Hsp90 protein binding"/>
    <property type="evidence" value="ECO:0007669"/>
    <property type="project" value="InterPro"/>
</dbReference>
<reference evidence="8 9" key="1">
    <citation type="submission" date="2019-07" db="EMBL/GenBank/DDBJ databases">
        <title>Genome assembly of two rare yeast pathogens: Diutina rugosa and Trichomonascus ciferrii.</title>
        <authorList>
            <person name="Mixao V."/>
            <person name="Saus E."/>
            <person name="Hansen A."/>
            <person name="Lass-Flor C."/>
            <person name="Gabaldon T."/>
        </authorList>
    </citation>
    <scope>NUCLEOTIDE SEQUENCE [LARGE SCALE GENOMIC DNA]</scope>
    <source>
        <strain evidence="8 9">CBS 613</strain>
    </source>
</reference>
<dbReference type="GO" id="GO:0005634">
    <property type="term" value="C:nucleus"/>
    <property type="evidence" value="ECO:0007669"/>
    <property type="project" value="TreeGrafter"/>
</dbReference>
<keyword evidence="2 4" id="KW-0802">TPR repeat</keyword>
<dbReference type="InterPro" id="IPR044059">
    <property type="entry name" value="Csn1/TTC4_wheel"/>
</dbReference>
<feature type="repeat" description="TPR" evidence="4">
    <location>
        <begin position="193"/>
        <end position="226"/>
    </location>
</feature>
<dbReference type="VEuPathDB" id="FungiDB:DIURU_004129"/>
<dbReference type="PANTHER" id="PTHR46035">
    <property type="entry name" value="TETRATRICOPEPTIDE REPEAT PROTEIN 4"/>
    <property type="match status" value="1"/>
</dbReference>
<dbReference type="Proteomes" id="UP000449547">
    <property type="component" value="Unassembled WGS sequence"/>
</dbReference>
<evidence type="ECO:0000256" key="2">
    <source>
        <dbReference type="ARBA" id="ARBA00022803"/>
    </source>
</evidence>
<evidence type="ECO:0000313" key="9">
    <source>
        <dbReference type="Proteomes" id="UP000449547"/>
    </source>
</evidence>
<keyword evidence="1" id="KW-0677">Repeat</keyword>
<dbReference type="Gene3D" id="1.25.40.10">
    <property type="entry name" value="Tetratricopeptide repeat domain"/>
    <property type="match status" value="1"/>
</dbReference>
<dbReference type="GO" id="GO:0006457">
    <property type="term" value="P:protein folding"/>
    <property type="evidence" value="ECO:0007669"/>
    <property type="project" value="TreeGrafter"/>
</dbReference>
<evidence type="ECO:0000256" key="6">
    <source>
        <dbReference type="SAM" id="MobiDB-lite"/>
    </source>
</evidence>
<dbReference type="OrthoDB" id="420195at2759"/>
<dbReference type="SMART" id="SM00028">
    <property type="entry name" value="TPR"/>
    <property type="match status" value="3"/>
</dbReference>
<comment type="caution">
    <text evidence="8">The sequence shown here is derived from an EMBL/GenBank/DDBJ whole genome shotgun (WGS) entry which is preliminary data.</text>
</comment>
<evidence type="ECO:0000259" key="7">
    <source>
        <dbReference type="Pfam" id="PF18972"/>
    </source>
</evidence>
<feature type="coiled-coil region" evidence="5">
    <location>
        <begin position="222"/>
        <end position="256"/>
    </location>
</feature>
<keyword evidence="5" id="KW-0175">Coiled coil</keyword>
<dbReference type="CDD" id="cd21381">
    <property type="entry name" value="CTWD_TTC4"/>
    <property type="match status" value="1"/>
</dbReference>
<accession>A0A642UIV1</accession>
<feature type="region of interest" description="Disordered" evidence="6">
    <location>
        <begin position="1"/>
        <end position="37"/>
    </location>
</feature>
<name>A0A642UIV1_DIURU</name>
<dbReference type="GeneID" id="54782780"/>
<protein>
    <recommendedName>
        <fullName evidence="7">Cns1/TTC4 wheel domain-containing protein</fullName>
    </recommendedName>
</protein>
<feature type="domain" description="Cns1/TTC4 wheel" evidence="7">
    <location>
        <begin position="294"/>
        <end position="411"/>
    </location>
</feature>